<reference evidence="3 4" key="1">
    <citation type="journal article" date="2014" name="Nat. Commun.">
        <title>Molecular traces of alternative social organization in a termite genome.</title>
        <authorList>
            <person name="Terrapon N."/>
            <person name="Li C."/>
            <person name="Robertson H.M."/>
            <person name="Ji L."/>
            <person name="Meng X."/>
            <person name="Booth W."/>
            <person name="Chen Z."/>
            <person name="Childers C.P."/>
            <person name="Glastad K.M."/>
            <person name="Gokhale K."/>
            <person name="Gowin J."/>
            <person name="Gronenberg W."/>
            <person name="Hermansen R.A."/>
            <person name="Hu H."/>
            <person name="Hunt B.G."/>
            <person name="Huylmans A.K."/>
            <person name="Khalil S.M."/>
            <person name="Mitchell R.D."/>
            <person name="Munoz-Torres M.C."/>
            <person name="Mustard J.A."/>
            <person name="Pan H."/>
            <person name="Reese J.T."/>
            <person name="Scharf M.E."/>
            <person name="Sun F."/>
            <person name="Vogel H."/>
            <person name="Xiao J."/>
            <person name="Yang W."/>
            <person name="Yang Z."/>
            <person name="Yang Z."/>
            <person name="Zhou J."/>
            <person name="Zhu J."/>
            <person name="Brent C.S."/>
            <person name="Elsik C.G."/>
            <person name="Goodisman M.A."/>
            <person name="Liberles D.A."/>
            <person name="Roe R.M."/>
            <person name="Vargo E.L."/>
            <person name="Vilcinskas A."/>
            <person name="Wang J."/>
            <person name="Bornberg-Bauer E."/>
            <person name="Korb J."/>
            <person name="Zhang G."/>
            <person name="Liebig J."/>
        </authorList>
    </citation>
    <scope>NUCLEOTIDE SEQUENCE [LARGE SCALE GENOMIC DNA]</scope>
    <source>
        <tissue evidence="3">Whole organism</tissue>
    </source>
</reference>
<dbReference type="InterPro" id="IPR040031">
    <property type="entry name" value="Codanin-1"/>
</dbReference>
<dbReference type="PANTHER" id="PTHR28678">
    <property type="entry name" value="CODANIN-1"/>
    <property type="match status" value="1"/>
</dbReference>
<dbReference type="GO" id="GO:0005634">
    <property type="term" value="C:nucleus"/>
    <property type="evidence" value="ECO:0007669"/>
    <property type="project" value="TreeGrafter"/>
</dbReference>
<keyword evidence="2" id="KW-1133">Transmembrane helix</keyword>
<dbReference type="PANTHER" id="PTHR28678:SF1">
    <property type="entry name" value="CODANIN-1"/>
    <property type="match status" value="1"/>
</dbReference>
<accession>A0A067RIN0</accession>
<name>A0A067RIN0_ZOONE</name>
<feature type="compositionally biased region" description="Polar residues" evidence="1">
    <location>
        <begin position="228"/>
        <end position="239"/>
    </location>
</feature>
<dbReference type="AlphaFoldDB" id="A0A067RIN0"/>
<organism evidence="3 4">
    <name type="scientific">Zootermopsis nevadensis</name>
    <name type="common">Dampwood termite</name>
    <dbReference type="NCBI Taxonomy" id="136037"/>
    <lineage>
        <taxon>Eukaryota</taxon>
        <taxon>Metazoa</taxon>
        <taxon>Ecdysozoa</taxon>
        <taxon>Arthropoda</taxon>
        <taxon>Hexapoda</taxon>
        <taxon>Insecta</taxon>
        <taxon>Pterygota</taxon>
        <taxon>Neoptera</taxon>
        <taxon>Polyneoptera</taxon>
        <taxon>Dictyoptera</taxon>
        <taxon>Blattodea</taxon>
        <taxon>Blattoidea</taxon>
        <taxon>Termitoidae</taxon>
        <taxon>Termopsidae</taxon>
        <taxon>Zootermopsis</taxon>
    </lineage>
</organism>
<feature type="transmembrane region" description="Helical" evidence="2">
    <location>
        <begin position="19"/>
        <end position="39"/>
    </location>
</feature>
<protein>
    <submittedName>
        <fullName evidence="3">Codanin-1</fullName>
    </submittedName>
</protein>
<dbReference type="InParanoid" id="A0A067RIN0"/>
<evidence type="ECO:0000313" key="4">
    <source>
        <dbReference type="Proteomes" id="UP000027135"/>
    </source>
</evidence>
<sequence>MCARIDAFNVHTFFNLTKLIQLFPVCCGYTAYIVFAVVMSNVRMAEQMLNDLICRKISVDDLIAWLTRDHMIGCPVELKHAKCSRKDFVPYFLNFLREQTSRILQLSSFPTPSKVHRTLQKRRNNVKSRQALFPPNQHESADTNMGVKSLEIADVLYSGIEEGGNRKIADVVKRKTVAVPSGFNFGKPLAQSSPVQEHKHNNSATLQRSFSLQDFIVKGTRSGKKKSTCAQEQMLPSSDGNERRSHKRINPTRLSAAKSNGDDVCFGLTLRSCEPSAPFCEQPVETSNSKNFEEERTLLRKERLRQRCDKRHVTVSPTKVIVSYINESIVAEPGLVSFLEQLQVLADVYSRLISSNLVLNIMAELCFVVSLLVVHVPAGCSTDEMRFSPTECSGNAVHHLDRGVWNMKKYAFFNTVHNCVYFAISVLNQQRQLLECFDKITLKMLADNRYFSTFMPDLCDFVNGLLTSDMAKARRFTSLVAAVQSNVSFQSDTDNRHNFPTDQAFHVFRKQRDGFYEILRTWEADHMLPDWSFAVTLGPRTRTLLSLHSEPANFVHFARLFRSQLLGTCSGYSSSSELAAFSDGGLDILKDVNPEKLSRLHERLITPFQCGGPCPQPSFPGQQEFYHDFILHSSHPAFLQHLGDSLASEILTLNETSFMASDLEDTDTYVDDATRRSYLTCVSALRLLGKFLGLVTFLPYKSRVKVLPEDMVSSQSALRAKLCPQLDVLACINEAVQAHKLVLTTPWVVKYLSMMDPVSAHLPYYRAVFERLFHLYQGVQLPARPSLLIRLLLGWLFESSHFLEELFYAWKQDVPIDRIVESGICYTACFKSSFTT</sequence>
<gene>
    <name evidence="3" type="ORF">L798_07047</name>
</gene>
<dbReference type="EMBL" id="KK852658">
    <property type="protein sequence ID" value="KDR19155.1"/>
    <property type="molecule type" value="Genomic_DNA"/>
</dbReference>
<dbReference type="OrthoDB" id="20982at2759"/>
<keyword evidence="2" id="KW-0812">Transmembrane</keyword>
<dbReference type="Proteomes" id="UP000027135">
    <property type="component" value="Unassembled WGS sequence"/>
</dbReference>
<evidence type="ECO:0000313" key="3">
    <source>
        <dbReference type="EMBL" id="KDR19155.1"/>
    </source>
</evidence>
<dbReference type="eggNOG" id="ENOG502QPWR">
    <property type="taxonomic scope" value="Eukaryota"/>
</dbReference>
<dbReference type="GO" id="GO:0006325">
    <property type="term" value="P:chromatin organization"/>
    <property type="evidence" value="ECO:0007669"/>
    <property type="project" value="TreeGrafter"/>
</dbReference>
<feature type="region of interest" description="Disordered" evidence="1">
    <location>
        <begin position="223"/>
        <end position="249"/>
    </location>
</feature>
<keyword evidence="4" id="KW-1185">Reference proteome</keyword>
<dbReference type="STRING" id="136037.A0A067RIN0"/>
<evidence type="ECO:0000256" key="1">
    <source>
        <dbReference type="SAM" id="MobiDB-lite"/>
    </source>
</evidence>
<evidence type="ECO:0000256" key="2">
    <source>
        <dbReference type="SAM" id="Phobius"/>
    </source>
</evidence>
<proteinExistence type="predicted"/>
<keyword evidence="2" id="KW-0472">Membrane</keyword>